<evidence type="ECO:0000313" key="2">
    <source>
        <dbReference type="Proteomes" id="UP001141806"/>
    </source>
</evidence>
<protein>
    <submittedName>
        <fullName evidence="1">Uncharacterized protein</fullName>
    </submittedName>
</protein>
<keyword evidence="2" id="KW-1185">Reference proteome</keyword>
<sequence>MAEGNGTAAAGIRRLGSDQEEERLEVLLFAATHVILLGGSLSESITTGEKEGEAGTVFGIPSSCAMPLLSNMMVLMAGVGSLDLRSSSKVETRTSFWTMGSELVTRLMPSVVFTENGLSEVSCLFSVGCRGIHMYTELSRQTLEMMAGEACMLAIGLFIGPGCGIEQ</sequence>
<evidence type="ECO:0000313" key="1">
    <source>
        <dbReference type="EMBL" id="KAJ4952055.1"/>
    </source>
</evidence>
<name>A0A9Q0JVK5_9MAGN</name>
<dbReference type="AlphaFoldDB" id="A0A9Q0JVK5"/>
<dbReference type="EMBL" id="JAMYWD010000012">
    <property type="protein sequence ID" value="KAJ4952055.1"/>
    <property type="molecule type" value="Genomic_DNA"/>
</dbReference>
<organism evidence="1 2">
    <name type="scientific">Protea cynaroides</name>
    <dbReference type="NCBI Taxonomy" id="273540"/>
    <lineage>
        <taxon>Eukaryota</taxon>
        <taxon>Viridiplantae</taxon>
        <taxon>Streptophyta</taxon>
        <taxon>Embryophyta</taxon>
        <taxon>Tracheophyta</taxon>
        <taxon>Spermatophyta</taxon>
        <taxon>Magnoliopsida</taxon>
        <taxon>Proteales</taxon>
        <taxon>Proteaceae</taxon>
        <taxon>Protea</taxon>
    </lineage>
</organism>
<proteinExistence type="predicted"/>
<dbReference type="Proteomes" id="UP001141806">
    <property type="component" value="Unassembled WGS sequence"/>
</dbReference>
<comment type="caution">
    <text evidence="1">The sequence shown here is derived from an EMBL/GenBank/DDBJ whole genome shotgun (WGS) entry which is preliminary data.</text>
</comment>
<accession>A0A9Q0JVK5</accession>
<reference evidence="1" key="1">
    <citation type="journal article" date="2023" name="Plant J.">
        <title>The genome of the king protea, Protea cynaroides.</title>
        <authorList>
            <person name="Chang J."/>
            <person name="Duong T.A."/>
            <person name="Schoeman C."/>
            <person name="Ma X."/>
            <person name="Roodt D."/>
            <person name="Barker N."/>
            <person name="Li Z."/>
            <person name="Van de Peer Y."/>
            <person name="Mizrachi E."/>
        </authorList>
    </citation>
    <scope>NUCLEOTIDE SEQUENCE</scope>
    <source>
        <tissue evidence="1">Young leaves</tissue>
    </source>
</reference>
<gene>
    <name evidence="1" type="ORF">NE237_028887</name>
</gene>